<feature type="chain" id="PRO_5011476018" description="Porin" evidence="1">
    <location>
        <begin position="30"/>
        <end position="405"/>
    </location>
</feature>
<accession>A0A1I3Y896</accession>
<evidence type="ECO:0000256" key="1">
    <source>
        <dbReference type="SAM" id="SignalP"/>
    </source>
</evidence>
<dbReference type="STRING" id="1123062.SAMN02745775_1011015"/>
<sequence length="405" mass="43499">MRQRMTRLAMGLLALGGMAPVAWTQAAWAQEAPAPEVRLGAGFVPHVSGELAVDLYGVSTYRAPSRNDRFRDLYAKAALSAGLHLAENVVIQGVLKFEPVAGGPTGGQDRAFQDQGAWIDALYAEWRADPRLTLTAGKFTAPFGRGWDNLPGIRLTDQVSMYEITESIGVMARATVVDDADGWGEHRLSAAVFTFDTTSLSSTAVTRKRFGRDEADRYRRNSRGLGGAGNTGNLDNAALALEGERIGALPGFTYQVAVLSRGAGSDGRAREWGTAIGASWEIPWTEEISTTLFAEAVRFRNAGGRPVEDVDGVPTPIAERRTVTTLAAQTTYGPWRGSIGWQVEDRNRSANGVARSSYLEATVGRELGLGFTADIGWSRTRAGTEEGGRGSTDAALVLLGWRQGF</sequence>
<feature type="signal peptide" evidence="1">
    <location>
        <begin position="1"/>
        <end position="29"/>
    </location>
</feature>
<keyword evidence="1" id="KW-0732">Signal</keyword>
<reference evidence="2 3" key="1">
    <citation type="submission" date="2016-10" db="EMBL/GenBank/DDBJ databases">
        <authorList>
            <person name="de Groot N.N."/>
        </authorList>
    </citation>
    <scope>NUCLEOTIDE SEQUENCE [LARGE SCALE GENOMIC DNA]</scope>
    <source>
        <strain evidence="2 3">DSM 19981</strain>
    </source>
</reference>
<gene>
    <name evidence="2" type="ORF">SAMN02745775_1011015</name>
</gene>
<evidence type="ECO:0008006" key="4">
    <source>
        <dbReference type="Google" id="ProtNLM"/>
    </source>
</evidence>
<keyword evidence="3" id="KW-1185">Reference proteome</keyword>
<dbReference type="RefSeq" id="WP_139225959.1">
    <property type="nucleotide sequence ID" value="NZ_FOSQ01000001.1"/>
</dbReference>
<dbReference type="EMBL" id="FOSQ01000001">
    <property type="protein sequence ID" value="SFK27436.1"/>
    <property type="molecule type" value="Genomic_DNA"/>
</dbReference>
<dbReference type="AlphaFoldDB" id="A0A1I3Y896"/>
<organism evidence="2 3">
    <name type="scientific">Falsiroseomonas stagni DSM 19981</name>
    <dbReference type="NCBI Taxonomy" id="1123062"/>
    <lineage>
        <taxon>Bacteria</taxon>
        <taxon>Pseudomonadati</taxon>
        <taxon>Pseudomonadota</taxon>
        <taxon>Alphaproteobacteria</taxon>
        <taxon>Acetobacterales</taxon>
        <taxon>Roseomonadaceae</taxon>
        <taxon>Falsiroseomonas</taxon>
    </lineage>
</organism>
<dbReference type="OrthoDB" id="7801464at2"/>
<proteinExistence type="predicted"/>
<protein>
    <recommendedName>
        <fullName evidence="4">Porin</fullName>
    </recommendedName>
</protein>
<evidence type="ECO:0000313" key="2">
    <source>
        <dbReference type="EMBL" id="SFK27436.1"/>
    </source>
</evidence>
<dbReference type="Proteomes" id="UP000199473">
    <property type="component" value="Unassembled WGS sequence"/>
</dbReference>
<name>A0A1I3Y896_9PROT</name>
<evidence type="ECO:0000313" key="3">
    <source>
        <dbReference type="Proteomes" id="UP000199473"/>
    </source>
</evidence>